<evidence type="ECO:0000313" key="3">
    <source>
        <dbReference type="Proteomes" id="UP000265520"/>
    </source>
</evidence>
<dbReference type="Proteomes" id="UP000265520">
    <property type="component" value="Unassembled WGS sequence"/>
</dbReference>
<comment type="caution">
    <text evidence="2">The sequence shown here is derived from an EMBL/GenBank/DDBJ whole genome shotgun (WGS) entry which is preliminary data.</text>
</comment>
<protein>
    <submittedName>
        <fullName evidence="2">Uncharacterized protein</fullName>
    </submittedName>
</protein>
<reference evidence="2 3" key="1">
    <citation type="journal article" date="2018" name="Front. Plant Sci.">
        <title>Red Clover (Trifolium pratense) and Zigzag Clover (T. medium) - A Picture of Genomic Similarities and Differences.</title>
        <authorList>
            <person name="Dluhosova J."/>
            <person name="Istvanek J."/>
            <person name="Nedelnik J."/>
            <person name="Repkova J."/>
        </authorList>
    </citation>
    <scope>NUCLEOTIDE SEQUENCE [LARGE SCALE GENOMIC DNA]</scope>
    <source>
        <strain evidence="3">cv. 10/8</strain>
        <tissue evidence="2">Leaf</tissue>
    </source>
</reference>
<sequence>MGGFDSGGQNNDKVDASEEESNAFVFAGK</sequence>
<evidence type="ECO:0000313" key="2">
    <source>
        <dbReference type="EMBL" id="MCI68491.1"/>
    </source>
</evidence>
<dbReference type="AlphaFoldDB" id="A0A392U4U8"/>
<keyword evidence="3" id="KW-1185">Reference proteome</keyword>
<accession>A0A392U4U8</accession>
<organism evidence="2 3">
    <name type="scientific">Trifolium medium</name>
    <dbReference type="NCBI Taxonomy" id="97028"/>
    <lineage>
        <taxon>Eukaryota</taxon>
        <taxon>Viridiplantae</taxon>
        <taxon>Streptophyta</taxon>
        <taxon>Embryophyta</taxon>
        <taxon>Tracheophyta</taxon>
        <taxon>Spermatophyta</taxon>
        <taxon>Magnoliopsida</taxon>
        <taxon>eudicotyledons</taxon>
        <taxon>Gunneridae</taxon>
        <taxon>Pentapetalae</taxon>
        <taxon>rosids</taxon>
        <taxon>fabids</taxon>
        <taxon>Fabales</taxon>
        <taxon>Fabaceae</taxon>
        <taxon>Papilionoideae</taxon>
        <taxon>50 kb inversion clade</taxon>
        <taxon>NPAAA clade</taxon>
        <taxon>Hologalegina</taxon>
        <taxon>IRL clade</taxon>
        <taxon>Trifolieae</taxon>
        <taxon>Trifolium</taxon>
    </lineage>
</organism>
<feature type="region of interest" description="Disordered" evidence="1">
    <location>
        <begin position="1"/>
        <end position="29"/>
    </location>
</feature>
<name>A0A392U4U8_9FABA</name>
<dbReference type="EMBL" id="LXQA010737312">
    <property type="protein sequence ID" value="MCI68491.1"/>
    <property type="molecule type" value="Genomic_DNA"/>
</dbReference>
<evidence type="ECO:0000256" key="1">
    <source>
        <dbReference type="SAM" id="MobiDB-lite"/>
    </source>
</evidence>
<feature type="non-terminal residue" evidence="2">
    <location>
        <position position="29"/>
    </location>
</feature>
<proteinExistence type="predicted"/>